<protein>
    <submittedName>
        <fullName evidence="3">Alpha/beta hydrolase</fullName>
    </submittedName>
</protein>
<evidence type="ECO:0000313" key="4">
    <source>
        <dbReference type="Proteomes" id="UP000516173"/>
    </source>
</evidence>
<evidence type="ECO:0000313" key="3">
    <source>
        <dbReference type="EMBL" id="BCK57115.1"/>
    </source>
</evidence>
<dbReference type="SUPFAM" id="SSF53474">
    <property type="entry name" value="alpha/beta-Hydrolases"/>
    <property type="match status" value="1"/>
</dbReference>
<dbReference type="InterPro" id="IPR000073">
    <property type="entry name" value="AB_hydrolase_1"/>
</dbReference>
<feature type="domain" description="AB hydrolase-1" evidence="2">
    <location>
        <begin position="63"/>
        <end position="319"/>
    </location>
</feature>
<gene>
    <name evidence="3" type="ORF">NWFMUON74_48870</name>
</gene>
<dbReference type="Gene3D" id="3.40.50.1820">
    <property type="entry name" value="alpha/beta hydrolase"/>
    <property type="match status" value="1"/>
</dbReference>
<keyword evidence="3" id="KW-0378">Hydrolase</keyword>
<feature type="signal peptide" evidence="1">
    <location>
        <begin position="1"/>
        <end position="26"/>
    </location>
</feature>
<keyword evidence="4" id="KW-1185">Reference proteome</keyword>
<dbReference type="RefSeq" id="WP_232110565.1">
    <property type="nucleotide sequence ID" value="NZ_AP023396.1"/>
</dbReference>
<dbReference type="Proteomes" id="UP000516173">
    <property type="component" value="Chromosome"/>
</dbReference>
<name>A0A7G1KP95_9NOCA</name>
<reference evidence="3 4" key="1">
    <citation type="submission" date="2020-08" db="EMBL/GenBank/DDBJ databases">
        <title>Genome Sequencing of Nocardia wallacei strain FMUON74 and assembly.</title>
        <authorList>
            <person name="Toyokawa M."/>
            <person name="Uesaka K."/>
        </authorList>
    </citation>
    <scope>NUCLEOTIDE SEQUENCE [LARGE SCALE GENOMIC DNA]</scope>
    <source>
        <strain evidence="3 4">FMUON74</strain>
    </source>
</reference>
<organism evidence="3 4">
    <name type="scientific">Nocardia wallacei</name>
    <dbReference type="NCBI Taxonomy" id="480035"/>
    <lineage>
        <taxon>Bacteria</taxon>
        <taxon>Bacillati</taxon>
        <taxon>Actinomycetota</taxon>
        <taxon>Actinomycetes</taxon>
        <taxon>Mycobacteriales</taxon>
        <taxon>Nocardiaceae</taxon>
        <taxon>Nocardia</taxon>
    </lineage>
</organism>
<dbReference type="KEGG" id="nwl:NWFMUON74_48870"/>
<dbReference type="GeneID" id="80349334"/>
<dbReference type="Pfam" id="PF12697">
    <property type="entry name" value="Abhydrolase_6"/>
    <property type="match status" value="1"/>
</dbReference>
<dbReference type="GO" id="GO:0016787">
    <property type="term" value="F:hydrolase activity"/>
    <property type="evidence" value="ECO:0007669"/>
    <property type="project" value="UniProtKB-KW"/>
</dbReference>
<accession>A0A7G1KP95</accession>
<evidence type="ECO:0000259" key="2">
    <source>
        <dbReference type="Pfam" id="PF12697"/>
    </source>
</evidence>
<evidence type="ECO:0000256" key="1">
    <source>
        <dbReference type="SAM" id="SignalP"/>
    </source>
</evidence>
<keyword evidence="1" id="KW-0732">Signal</keyword>
<dbReference type="AlphaFoldDB" id="A0A7G1KP95"/>
<sequence length="340" mass="35857">MRASTRTAVVCLVAALLSFAGSAARADETSSPDACRSFFVPVPQGQLAATLCRPDTPTDTVMVLMSGSNYNGTYWDFAYQPETYNFRQAMNRAGYATLVVDRLGNGASTRPPALSLTASATADALHGIVQGLRRGLAGAEPFGKVVTVGHSLTSGTSVMEASAHHDVDGVVLTGYSHSLEIGETLGVISTYHRAIEEPEFAGRGYDSGYLVSRPGTRLHDFHAPGNIDPEVLARDERTKEPFSLTEYPDGLLSTLPGMSGRIDAPVLVVNGGLDRLSCGHEYAVCADSATLHAAEAPYFAPAAQLRTFVLPGSGHAVNLAGNTVEYQAAVIDWANSTIGH</sequence>
<dbReference type="InterPro" id="IPR029058">
    <property type="entry name" value="AB_hydrolase_fold"/>
</dbReference>
<proteinExistence type="predicted"/>
<dbReference type="EMBL" id="AP023396">
    <property type="protein sequence ID" value="BCK57115.1"/>
    <property type="molecule type" value="Genomic_DNA"/>
</dbReference>
<feature type="chain" id="PRO_5028819485" evidence="1">
    <location>
        <begin position="27"/>
        <end position="340"/>
    </location>
</feature>